<proteinExistence type="predicted"/>
<dbReference type="GeneID" id="97399975"/>
<name>L7FCB1_STRT8</name>
<reference evidence="2 3" key="1">
    <citation type="journal article" date="2011" name="Plasmid">
        <title>Streptomyces turgidiscabies Car8 contains a modular pathogenicity island that shares virulence genes with other actinobacterial plant pathogens.</title>
        <authorList>
            <person name="Huguet-Tapia J.C."/>
            <person name="Badger J.H."/>
            <person name="Loria R."/>
            <person name="Pettis G.S."/>
        </authorList>
    </citation>
    <scope>NUCLEOTIDE SEQUENCE [LARGE SCALE GENOMIC DNA]</scope>
    <source>
        <strain evidence="2 3">Car8</strain>
    </source>
</reference>
<evidence type="ECO:0000256" key="1">
    <source>
        <dbReference type="SAM" id="SignalP"/>
    </source>
</evidence>
<accession>L7FCB1</accession>
<dbReference type="RefSeq" id="WP_006376566.1">
    <property type="nucleotide sequence ID" value="NZ_AEJB01000223.1"/>
</dbReference>
<protein>
    <recommendedName>
        <fullName evidence="4">Secreted protein</fullName>
    </recommendedName>
</protein>
<keyword evidence="3" id="KW-1185">Reference proteome</keyword>
<dbReference type="Proteomes" id="UP000010931">
    <property type="component" value="Unassembled WGS sequence"/>
</dbReference>
<feature type="signal peptide" evidence="1">
    <location>
        <begin position="1"/>
        <end position="26"/>
    </location>
</feature>
<dbReference type="EMBL" id="AEJB01000223">
    <property type="protein sequence ID" value="ELP68295.1"/>
    <property type="molecule type" value="Genomic_DNA"/>
</dbReference>
<evidence type="ECO:0008006" key="4">
    <source>
        <dbReference type="Google" id="ProtNLM"/>
    </source>
</evidence>
<evidence type="ECO:0000313" key="2">
    <source>
        <dbReference type="EMBL" id="ELP68295.1"/>
    </source>
</evidence>
<feature type="chain" id="PRO_5003973187" description="Secreted protein" evidence="1">
    <location>
        <begin position="27"/>
        <end position="159"/>
    </location>
</feature>
<comment type="caution">
    <text evidence="2">The sequence shown here is derived from an EMBL/GenBank/DDBJ whole genome shotgun (WGS) entry which is preliminary data.</text>
</comment>
<gene>
    <name evidence="2" type="ORF">STRTUCAR8_04934</name>
</gene>
<keyword evidence="1" id="KW-0732">Signal</keyword>
<organism evidence="2 3">
    <name type="scientific">Streptomyces turgidiscabies (strain Car8)</name>
    <dbReference type="NCBI Taxonomy" id="698760"/>
    <lineage>
        <taxon>Bacteria</taxon>
        <taxon>Bacillati</taxon>
        <taxon>Actinomycetota</taxon>
        <taxon>Actinomycetes</taxon>
        <taxon>Kitasatosporales</taxon>
        <taxon>Streptomycetaceae</taxon>
        <taxon>Streptomyces</taxon>
    </lineage>
</organism>
<sequence length="159" mass="16826">MRKLTTAIATSGLLALGLAVPASAHAAVQSQGYCAAEWSSHGRDGNVRAWSGYDCTGTLLGVTPGNDPDWSDSSGPFQGSDWNQPKSVANNGTIGGNDVVAFYLALNYAYEHGYVCLSPYELYADDVTDNQYTSGSVPTHISSHRWVQSSGCAANSWLT</sequence>
<dbReference type="AlphaFoldDB" id="L7FCB1"/>
<evidence type="ECO:0000313" key="3">
    <source>
        <dbReference type="Proteomes" id="UP000010931"/>
    </source>
</evidence>
<dbReference type="PATRIC" id="fig|698760.3.peg.2989"/>